<dbReference type="VEuPathDB" id="FungiDB:BO82DRAFT_355683"/>
<dbReference type="RefSeq" id="XP_025490306.1">
    <property type="nucleotide sequence ID" value="XM_025635519.1"/>
</dbReference>
<evidence type="ECO:0000313" key="2">
    <source>
        <dbReference type="EMBL" id="PYH80106.1"/>
    </source>
</evidence>
<dbReference type="GeneID" id="37138260"/>
<evidence type="ECO:0000313" key="3">
    <source>
        <dbReference type="Proteomes" id="UP000248340"/>
    </source>
</evidence>
<organism evidence="2 3">
    <name type="scientific">Aspergillus uvarum CBS 121591</name>
    <dbReference type="NCBI Taxonomy" id="1448315"/>
    <lineage>
        <taxon>Eukaryota</taxon>
        <taxon>Fungi</taxon>
        <taxon>Dikarya</taxon>
        <taxon>Ascomycota</taxon>
        <taxon>Pezizomycotina</taxon>
        <taxon>Eurotiomycetes</taxon>
        <taxon>Eurotiomycetidae</taxon>
        <taxon>Eurotiales</taxon>
        <taxon>Aspergillaceae</taxon>
        <taxon>Aspergillus</taxon>
        <taxon>Aspergillus subgen. Circumdati</taxon>
    </lineage>
</organism>
<sequence length="72" mass="7722">MSDPLVPPLLGSLFPGMTIVALLIDQAKAYKQHTSDGTGNCGEAVLPNDQACRLSWWKLEVVSGPVQRAITD</sequence>
<keyword evidence="1" id="KW-1133">Transmembrane helix</keyword>
<name>A0A319C274_9EURO</name>
<proteinExistence type="predicted"/>
<dbReference type="AlphaFoldDB" id="A0A319C274"/>
<evidence type="ECO:0000256" key="1">
    <source>
        <dbReference type="SAM" id="Phobius"/>
    </source>
</evidence>
<reference evidence="2 3" key="1">
    <citation type="submission" date="2016-12" db="EMBL/GenBank/DDBJ databases">
        <title>The genomes of Aspergillus section Nigri reveals drivers in fungal speciation.</title>
        <authorList>
            <consortium name="DOE Joint Genome Institute"/>
            <person name="Vesth T.C."/>
            <person name="Nybo J."/>
            <person name="Theobald S."/>
            <person name="Brandl J."/>
            <person name="Frisvad J.C."/>
            <person name="Nielsen K.F."/>
            <person name="Lyhne E.K."/>
            <person name="Kogle M.E."/>
            <person name="Kuo A."/>
            <person name="Riley R."/>
            <person name="Clum A."/>
            <person name="Nolan M."/>
            <person name="Lipzen A."/>
            <person name="Salamov A."/>
            <person name="Henrissat B."/>
            <person name="Wiebenga A."/>
            <person name="De Vries R.P."/>
            <person name="Grigoriev I.V."/>
            <person name="Mortensen U.H."/>
            <person name="Andersen M.R."/>
            <person name="Baker S.E."/>
        </authorList>
    </citation>
    <scope>NUCLEOTIDE SEQUENCE [LARGE SCALE GENOMIC DNA]</scope>
    <source>
        <strain evidence="2 3">CBS 121591</strain>
    </source>
</reference>
<gene>
    <name evidence="2" type="ORF">BO82DRAFT_355683</name>
</gene>
<dbReference type="EMBL" id="KZ821712">
    <property type="protein sequence ID" value="PYH80106.1"/>
    <property type="molecule type" value="Genomic_DNA"/>
</dbReference>
<protein>
    <submittedName>
        <fullName evidence="2">Uncharacterized protein</fullName>
    </submittedName>
</protein>
<feature type="transmembrane region" description="Helical" evidence="1">
    <location>
        <begin position="6"/>
        <end position="24"/>
    </location>
</feature>
<keyword evidence="1" id="KW-0812">Transmembrane</keyword>
<accession>A0A319C274</accession>
<dbReference type="Proteomes" id="UP000248340">
    <property type="component" value="Unassembled WGS sequence"/>
</dbReference>
<keyword evidence="1" id="KW-0472">Membrane</keyword>
<keyword evidence="3" id="KW-1185">Reference proteome</keyword>